<name>A0A2A2TJJ4_9CYAN</name>
<reference evidence="1 2" key="1">
    <citation type="submission" date="2017-08" db="EMBL/GenBank/DDBJ databases">
        <title>Draft genome sequence of filamentous cyanobacterium Calothrix elsteri CCALA 953.</title>
        <authorList>
            <person name="Gagunashvili A.N."/>
            <person name="Elster J."/>
            <person name="Andresson O.S."/>
        </authorList>
    </citation>
    <scope>NUCLEOTIDE SEQUENCE [LARGE SCALE GENOMIC DNA]</scope>
    <source>
        <strain evidence="1 2">CCALA 953</strain>
    </source>
</reference>
<comment type="caution">
    <text evidence="1">The sequence shown here is derived from an EMBL/GenBank/DDBJ whole genome shotgun (WGS) entry which is preliminary data.</text>
</comment>
<organism evidence="1 2">
    <name type="scientific">Brunnivagina elsteri CCALA 953</name>
    <dbReference type="NCBI Taxonomy" id="987040"/>
    <lineage>
        <taxon>Bacteria</taxon>
        <taxon>Bacillati</taxon>
        <taxon>Cyanobacteriota</taxon>
        <taxon>Cyanophyceae</taxon>
        <taxon>Nostocales</taxon>
        <taxon>Calotrichaceae</taxon>
        <taxon>Brunnivagina</taxon>
    </lineage>
</organism>
<protein>
    <submittedName>
        <fullName evidence="1">Uncharacterized protein</fullName>
    </submittedName>
</protein>
<proteinExistence type="predicted"/>
<dbReference type="EMBL" id="NTFS01000097">
    <property type="protein sequence ID" value="PAX55847.1"/>
    <property type="molecule type" value="Genomic_DNA"/>
</dbReference>
<keyword evidence="2" id="KW-1185">Reference proteome</keyword>
<gene>
    <name evidence="1" type="ORF">CK510_11020</name>
</gene>
<evidence type="ECO:0000313" key="2">
    <source>
        <dbReference type="Proteomes" id="UP000218238"/>
    </source>
</evidence>
<dbReference type="AlphaFoldDB" id="A0A2A2TJJ4"/>
<dbReference type="Proteomes" id="UP000218238">
    <property type="component" value="Unassembled WGS sequence"/>
</dbReference>
<accession>A0A2A2TJJ4</accession>
<evidence type="ECO:0000313" key="1">
    <source>
        <dbReference type="EMBL" id="PAX55847.1"/>
    </source>
</evidence>
<sequence>MILIYIFKSDVLITIPGQYASTNYVETTFDDFGDEFAFRAIINSQYGLVQEKGDNKNILAI</sequence>